<evidence type="ECO:0000256" key="5">
    <source>
        <dbReference type="ARBA" id="ARBA00023136"/>
    </source>
</evidence>
<dbReference type="GO" id="GO:0015171">
    <property type="term" value="F:amino acid transmembrane transporter activity"/>
    <property type="evidence" value="ECO:0007669"/>
    <property type="project" value="TreeGrafter"/>
</dbReference>
<name>A0A1W7A019_9HYPH</name>
<accession>A0A1W7A019</accession>
<dbReference type="OrthoDB" id="9812084at2"/>
<feature type="transmembrane region" description="Helical" evidence="6">
    <location>
        <begin position="180"/>
        <end position="197"/>
    </location>
</feature>
<feature type="transmembrane region" description="Helical" evidence="6">
    <location>
        <begin position="143"/>
        <end position="168"/>
    </location>
</feature>
<keyword evidence="2" id="KW-1003">Cell membrane</keyword>
<feature type="transmembrane region" description="Helical" evidence="6">
    <location>
        <begin position="114"/>
        <end position="134"/>
    </location>
</feature>
<gene>
    <name evidence="7" type="ORF">CAK95_14670</name>
</gene>
<evidence type="ECO:0000313" key="8">
    <source>
        <dbReference type="Proteomes" id="UP000194137"/>
    </source>
</evidence>
<keyword evidence="5 6" id="KW-0472">Membrane</keyword>
<reference evidence="7 8" key="1">
    <citation type="submission" date="2017-05" db="EMBL/GenBank/DDBJ databases">
        <title>Full genome sequence of Pseudorhodoplanes sinuspersici.</title>
        <authorList>
            <person name="Dastgheib S.M.M."/>
            <person name="Shavandi M."/>
            <person name="Tirandaz H."/>
        </authorList>
    </citation>
    <scope>NUCLEOTIDE SEQUENCE [LARGE SCALE GENOMIC DNA]</scope>
    <source>
        <strain evidence="7 8">RIPI110</strain>
    </source>
</reference>
<dbReference type="InterPro" id="IPR001123">
    <property type="entry name" value="LeuE-type"/>
</dbReference>
<evidence type="ECO:0000256" key="1">
    <source>
        <dbReference type="ARBA" id="ARBA00004651"/>
    </source>
</evidence>
<dbReference type="PANTHER" id="PTHR30086:SF20">
    <property type="entry name" value="ARGININE EXPORTER PROTEIN ARGO-RELATED"/>
    <property type="match status" value="1"/>
</dbReference>
<keyword evidence="3 6" id="KW-0812">Transmembrane</keyword>
<feature type="transmembrane region" description="Helical" evidence="6">
    <location>
        <begin position="73"/>
        <end position="91"/>
    </location>
</feature>
<comment type="subcellular location">
    <subcellularLocation>
        <location evidence="1">Cell membrane</location>
        <topology evidence="1">Multi-pass membrane protein</topology>
    </subcellularLocation>
</comment>
<dbReference type="KEGG" id="psin:CAK95_14670"/>
<evidence type="ECO:0000313" key="7">
    <source>
        <dbReference type="EMBL" id="ARQ02967.1"/>
    </source>
</evidence>
<dbReference type="GO" id="GO:0005886">
    <property type="term" value="C:plasma membrane"/>
    <property type="evidence" value="ECO:0007669"/>
    <property type="project" value="UniProtKB-SubCell"/>
</dbReference>
<protein>
    <submittedName>
        <fullName evidence="7">Lysine transporter LysE</fullName>
    </submittedName>
</protein>
<dbReference type="Proteomes" id="UP000194137">
    <property type="component" value="Chromosome"/>
</dbReference>
<sequence length="198" mass="21318">MPFDLFLALLAFAAATAFTPGPNNIMVTASGVNFGFTRTLPHMFGITLGFVVLLMGCAAGLGAIFAAYPPLQIVLKIVGAAYMLWLAWKIATAKPAADNDRHISQPISFWQAALFQWVNPKAVVIALSAIALYVRPERWLSDLALLLVVFAVATILAVVTWTGFGVALRRLLTDPNYARVFNLAMAALLVVSIVPMVV</sequence>
<dbReference type="PANTHER" id="PTHR30086">
    <property type="entry name" value="ARGININE EXPORTER PROTEIN ARGO"/>
    <property type="match status" value="1"/>
</dbReference>
<keyword evidence="8" id="KW-1185">Reference proteome</keyword>
<dbReference type="Pfam" id="PF01810">
    <property type="entry name" value="LysE"/>
    <property type="match status" value="1"/>
</dbReference>
<evidence type="ECO:0000256" key="3">
    <source>
        <dbReference type="ARBA" id="ARBA00022692"/>
    </source>
</evidence>
<evidence type="ECO:0000256" key="2">
    <source>
        <dbReference type="ARBA" id="ARBA00022475"/>
    </source>
</evidence>
<dbReference type="EMBL" id="CP021112">
    <property type="protein sequence ID" value="ARQ02967.1"/>
    <property type="molecule type" value="Genomic_DNA"/>
</dbReference>
<proteinExistence type="predicted"/>
<dbReference type="AlphaFoldDB" id="A0A1W7A019"/>
<dbReference type="STRING" id="1235591.CAK95_14670"/>
<dbReference type="GO" id="GO:0033228">
    <property type="term" value="P:cysteine export across plasma membrane"/>
    <property type="evidence" value="ECO:0007669"/>
    <property type="project" value="TreeGrafter"/>
</dbReference>
<feature type="transmembrane region" description="Helical" evidence="6">
    <location>
        <begin position="41"/>
        <end position="66"/>
    </location>
</feature>
<keyword evidence="4 6" id="KW-1133">Transmembrane helix</keyword>
<evidence type="ECO:0000256" key="4">
    <source>
        <dbReference type="ARBA" id="ARBA00022989"/>
    </source>
</evidence>
<organism evidence="7 8">
    <name type="scientific">Pseudorhodoplanes sinuspersici</name>
    <dbReference type="NCBI Taxonomy" id="1235591"/>
    <lineage>
        <taxon>Bacteria</taxon>
        <taxon>Pseudomonadati</taxon>
        <taxon>Pseudomonadota</taxon>
        <taxon>Alphaproteobacteria</taxon>
        <taxon>Hyphomicrobiales</taxon>
        <taxon>Pseudorhodoplanes</taxon>
    </lineage>
</organism>
<evidence type="ECO:0000256" key="6">
    <source>
        <dbReference type="SAM" id="Phobius"/>
    </source>
</evidence>